<reference evidence="2" key="1">
    <citation type="submission" date="2017-01" db="EMBL/GenBank/DDBJ databases">
        <authorList>
            <person name="Joensson R."/>
        </authorList>
    </citation>
    <scope>NUCLEOTIDE SEQUENCE [LARGE SCALE GENOMIC DNA]</scope>
</reference>
<name>A0A1W1EMG7_ECOLX</name>
<sequence>MKRFFVKNKYKEIDDEFSDGDLIFGIAIIIKEIQLYLIKSRSYQYIIQADLTNDVWSYADTRFAVKNTNDRSVDFLNHISMHDRYNVSALFVSNTFKNRVNVFKKTSKCGLEYQLLVLNNRVHFLLMVLIYSLLPVKPMDTEEVLQQVSCAGYTDTGTCQM</sequence>
<proteinExistence type="predicted"/>
<dbReference type="RefSeq" id="WP_249859865.1">
    <property type="nucleotide sequence ID" value="NZ_JAKLYO010000066.1"/>
</dbReference>
<dbReference type="EMBL" id="LT719075">
    <property type="protein sequence ID" value="SJK83522.1"/>
    <property type="molecule type" value="Genomic_DNA"/>
</dbReference>
<dbReference type="AlphaFoldDB" id="A0A1W1EMG7"/>
<organism evidence="1 2">
    <name type="scientific">Escherichia coli</name>
    <dbReference type="NCBI Taxonomy" id="562"/>
    <lineage>
        <taxon>Bacteria</taxon>
        <taxon>Pseudomonadati</taxon>
        <taxon>Pseudomonadota</taxon>
        <taxon>Gammaproteobacteria</taxon>
        <taxon>Enterobacterales</taxon>
        <taxon>Enterobacteriaceae</taxon>
        <taxon>Escherichia</taxon>
    </lineage>
</organism>
<dbReference type="Proteomes" id="UP000245997">
    <property type="component" value="Plasmid pAA"/>
</dbReference>
<protein>
    <submittedName>
        <fullName evidence="1">Uncharacterized protein</fullName>
    </submittedName>
</protein>
<gene>
    <name evidence="1" type="ORF">BQ8769_140</name>
</gene>
<evidence type="ECO:0000313" key="2">
    <source>
        <dbReference type="Proteomes" id="UP000245997"/>
    </source>
</evidence>
<accession>A0A1W1EMG7</accession>
<evidence type="ECO:0000313" key="1">
    <source>
        <dbReference type="EMBL" id="SJK83522.1"/>
    </source>
</evidence>